<keyword evidence="2" id="KW-0472">Membrane</keyword>
<name>A0A6A0HE30_HYAAZ</name>
<reference evidence="4" key="1">
    <citation type="submission" date="2014-08" db="EMBL/GenBank/DDBJ databases">
        <authorList>
            <person name="Murali S."/>
            <person name="Richards S."/>
            <person name="Bandaranaike D."/>
            <person name="Bellair M."/>
            <person name="Blankenburg K."/>
            <person name="Chao H."/>
            <person name="Dinh H."/>
            <person name="Doddapaneni H."/>
            <person name="Dugan-Rocha S."/>
            <person name="Elkadiri S."/>
            <person name="Gnanaolivu R."/>
            <person name="Hughes D."/>
            <person name="Lee S."/>
            <person name="Li M."/>
            <person name="Ming W."/>
            <person name="Munidasa M."/>
            <person name="Muniz J."/>
            <person name="Nguyen L."/>
            <person name="Osuji N."/>
            <person name="Pu L.-L."/>
            <person name="Puazo M."/>
            <person name="Skinner E."/>
            <person name="Qu C."/>
            <person name="Quiroz J."/>
            <person name="Raj R."/>
            <person name="Weissenberger G."/>
            <person name="Xin Y."/>
            <person name="Zou X."/>
            <person name="Han Y."/>
            <person name="Worley K."/>
            <person name="Muzny D."/>
            <person name="Gibbs R."/>
        </authorList>
    </citation>
    <scope>NUCLEOTIDE SEQUENCE</scope>
    <source>
        <strain evidence="4">HAZT.00-mixed</strain>
        <tissue evidence="4">Whole organism</tissue>
    </source>
</reference>
<sequence>MGNSSSYKLNSGPRSAYEANDDTSRPRKSDPTNVEVAKMLRKQSMFLEKIDGICESVITKHLCNGNESLGRCIFRQMCSFVTNSSELLPYLSVEQFIKGANQFISLISDGDQLKFYINGFADGDQITREQFLALVRAAHELSHVHSPEFGSREANALLDAAMPNKKSVGVSYLCKWCLQHCHRLVHWMHRHIANRVFSPSFSSPSLLEDPNATLLKPEPPSRKVSTHSMGPPLNSSSLGSSFKNISSEDKSSVTRTVSVPAHNSTDIANKSVSLWTLPVMKLSSGLSYSAELMQQLDEARDEADADTPVLDSNESSSLNPSLVWLLTCSLPLTYTKHQPLDEPRKVRRSSLPVMSFIHTLVSALILAAMNTPRHWEPLYFSDRDGLGVNRFEVHVFNYRGPTLTIFTAQDDDVAFCLALDEEWKDSKNFWGGEDCCLLQIRPKYKIVERGEKLMYFNLTWRGFPTGVQVGDNYESRALTVNKEMNQFQHHNIPYKLGSIEVWGCGSQQIRENQKEFKKRQAKDVEIRRKVKITTSEWAEHPDRYLLEVGMWDVLSSTCCSLPYIMLYIGHICVITMMQRNFTK</sequence>
<reference evidence="4" key="3">
    <citation type="submission" date="2019-06" db="EMBL/GenBank/DDBJ databases">
        <authorList>
            <person name="Poynton C."/>
            <person name="Hasenbein S."/>
            <person name="Benoit J.B."/>
            <person name="Sepulveda M.S."/>
            <person name="Poelchau M.F."/>
            <person name="Murali S.C."/>
            <person name="Chen S."/>
            <person name="Glastad K.M."/>
            <person name="Werren J.H."/>
            <person name="Vineis J.H."/>
            <person name="Bowen J.L."/>
            <person name="Friedrich M."/>
            <person name="Jones J."/>
            <person name="Robertson H.M."/>
            <person name="Feyereisen R."/>
            <person name="Mechler-Hickson A."/>
            <person name="Mathers N."/>
            <person name="Lee C.E."/>
            <person name="Colbourne J.K."/>
            <person name="Biales A."/>
            <person name="Johnston J.S."/>
            <person name="Wellborn G.A."/>
            <person name="Rosendale A.J."/>
            <person name="Cridge A.G."/>
            <person name="Munoz-Torres M.C."/>
            <person name="Bain P.A."/>
            <person name="Manny A.R."/>
            <person name="Major K.M."/>
            <person name="Lambert F.N."/>
            <person name="Vulpe C.D."/>
            <person name="Tuck P."/>
            <person name="Blalock B.J."/>
            <person name="Lin Y.-Y."/>
            <person name="Smith M.E."/>
            <person name="Ochoa-Acuna H."/>
            <person name="Chen M.-J.M."/>
            <person name="Childers C.P."/>
            <person name="Qu J."/>
            <person name="Dugan S."/>
            <person name="Lee S.L."/>
            <person name="Chao H."/>
            <person name="Dinh H."/>
            <person name="Han Y."/>
            <person name="Doddapaneni H."/>
            <person name="Worley K.C."/>
            <person name="Muzny D.M."/>
            <person name="Gibbs R.A."/>
            <person name="Richards S."/>
        </authorList>
    </citation>
    <scope>NUCLEOTIDE SEQUENCE</scope>
    <source>
        <strain evidence="4">HAZT.00-mixed</strain>
        <tissue evidence="4">Whole organism</tissue>
    </source>
</reference>
<evidence type="ECO:0000256" key="2">
    <source>
        <dbReference type="SAM" id="Phobius"/>
    </source>
</evidence>
<dbReference type="AlphaFoldDB" id="A0A6A0HE30"/>
<keyword evidence="2" id="KW-0812">Transmembrane</keyword>
<dbReference type="InterPro" id="IPR006571">
    <property type="entry name" value="TLDc_dom"/>
</dbReference>
<evidence type="ECO:0000259" key="3">
    <source>
        <dbReference type="PROSITE" id="PS51886"/>
    </source>
</evidence>
<feature type="region of interest" description="Disordered" evidence="1">
    <location>
        <begin position="209"/>
        <end position="244"/>
    </location>
</feature>
<dbReference type="OrthoDB" id="289228at2759"/>
<dbReference type="SMART" id="SM00584">
    <property type="entry name" value="TLDc"/>
    <property type="match status" value="1"/>
</dbReference>
<dbReference type="EMBL" id="JQDR03000005">
    <property type="protein sequence ID" value="KAA0204080.1"/>
    <property type="molecule type" value="Genomic_DNA"/>
</dbReference>
<feature type="domain" description="TLDc" evidence="3">
    <location>
        <begin position="352"/>
        <end position="505"/>
    </location>
</feature>
<feature type="region of interest" description="Disordered" evidence="1">
    <location>
        <begin position="1"/>
        <end position="33"/>
    </location>
</feature>
<feature type="transmembrane region" description="Helical" evidence="2">
    <location>
        <begin position="560"/>
        <end position="577"/>
    </location>
</feature>
<proteinExistence type="predicted"/>
<accession>A0A6A0HE30</accession>
<feature type="compositionally biased region" description="Low complexity" evidence="1">
    <location>
        <begin position="228"/>
        <end position="244"/>
    </location>
</feature>
<dbReference type="Proteomes" id="UP000711488">
    <property type="component" value="Unassembled WGS sequence"/>
</dbReference>
<organism evidence="4">
    <name type="scientific">Hyalella azteca</name>
    <name type="common">Amphipod</name>
    <dbReference type="NCBI Taxonomy" id="294128"/>
    <lineage>
        <taxon>Eukaryota</taxon>
        <taxon>Metazoa</taxon>
        <taxon>Ecdysozoa</taxon>
        <taxon>Arthropoda</taxon>
        <taxon>Crustacea</taxon>
        <taxon>Multicrustacea</taxon>
        <taxon>Malacostraca</taxon>
        <taxon>Eumalacostraca</taxon>
        <taxon>Peracarida</taxon>
        <taxon>Amphipoda</taxon>
        <taxon>Senticaudata</taxon>
        <taxon>Talitrida</taxon>
        <taxon>Talitroidea</taxon>
        <taxon>Hyalellidae</taxon>
        <taxon>Hyalella</taxon>
    </lineage>
</organism>
<comment type="caution">
    <text evidence="4">The sequence shown here is derived from an EMBL/GenBank/DDBJ whole genome shotgun (WGS) entry which is preliminary data.</text>
</comment>
<dbReference type="PROSITE" id="PS51886">
    <property type="entry name" value="TLDC"/>
    <property type="match status" value="1"/>
</dbReference>
<gene>
    <name evidence="4" type="ORF">HAZT_HAZT006292</name>
</gene>
<dbReference type="Pfam" id="PF07534">
    <property type="entry name" value="TLD"/>
    <property type="match status" value="1"/>
</dbReference>
<keyword evidence="2" id="KW-1133">Transmembrane helix</keyword>
<protein>
    <recommendedName>
        <fullName evidence="3">TLDc domain-containing protein</fullName>
    </recommendedName>
</protein>
<evidence type="ECO:0000313" key="4">
    <source>
        <dbReference type="EMBL" id="KAA0204080.1"/>
    </source>
</evidence>
<evidence type="ECO:0000256" key="1">
    <source>
        <dbReference type="SAM" id="MobiDB-lite"/>
    </source>
</evidence>
<feature type="compositionally biased region" description="Polar residues" evidence="1">
    <location>
        <begin position="1"/>
        <end position="13"/>
    </location>
</feature>
<reference evidence="4" key="2">
    <citation type="journal article" date="2018" name="Environ. Sci. Technol.">
        <title>The Toxicogenome of Hyalella azteca: A Model for Sediment Ecotoxicology and Evolutionary Toxicology.</title>
        <authorList>
            <person name="Poynton H.C."/>
            <person name="Hasenbein S."/>
            <person name="Benoit J.B."/>
            <person name="Sepulveda M.S."/>
            <person name="Poelchau M.F."/>
            <person name="Hughes D.S.T."/>
            <person name="Murali S.C."/>
            <person name="Chen S."/>
            <person name="Glastad K.M."/>
            <person name="Goodisman M.A.D."/>
            <person name="Werren J.H."/>
            <person name="Vineis J.H."/>
            <person name="Bowen J.L."/>
            <person name="Friedrich M."/>
            <person name="Jones J."/>
            <person name="Robertson H.M."/>
            <person name="Feyereisen R."/>
            <person name="Mechler-Hickson A."/>
            <person name="Mathers N."/>
            <person name="Lee C.E."/>
            <person name="Colbourne J.K."/>
            <person name="Biales A."/>
            <person name="Johnston J.S."/>
            <person name="Wellborn G.A."/>
            <person name="Rosendale A.J."/>
            <person name="Cridge A.G."/>
            <person name="Munoz-Torres M.C."/>
            <person name="Bain P.A."/>
            <person name="Manny A.R."/>
            <person name="Major K.M."/>
            <person name="Lambert F.N."/>
            <person name="Vulpe C.D."/>
            <person name="Tuck P."/>
            <person name="Blalock B.J."/>
            <person name="Lin Y.Y."/>
            <person name="Smith M.E."/>
            <person name="Ochoa-Acuna H."/>
            <person name="Chen M.M."/>
            <person name="Childers C.P."/>
            <person name="Qu J."/>
            <person name="Dugan S."/>
            <person name="Lee S.L."/>
            <person name="Chao H."/>
            <person name="Dinh H."/>
            <person name="Han Y."/>
            <person name="Doddapaneni H."/>
            <person name="Worley K.C."/>
            <person name="Muzny D.M."/>
            <person name="Gibbs R.A."/>
            <person name="Richards S."/>
        </authorList>
    </citation>
    <scope>NUCLEOTIDE SEQUENCE</scope>
    <source>
        <strain evidence="4">HAZT.00-mixed</strain>
        <tissue evidence="4">Whole organism</tissue>
    </source>
</reference>